<protein>
    <submittedName>
        <fullName evidence="4">Glycosyltransferase</fullName>
    </submittedName>
</protein>
<sequence length="653" mass="72160">MRSRAPGRAETTTVAPSRRSATSSACCCTPPRRARTSSPNWGAARSTSPPCRRSSAWRWPTRSPTPPHPIPAPPDPIQSLPARAAGGLDGRARDPGLPADADERSERVTEPTTVRVSVIIPVFEPGAGFDDLIASLDRQTLDAGRFEVLLCDDGSGPETRDRLARVAESRPNVRVLTLPHTGWPGAPRNAGIDAARGQYVFFSDQDDRLFEGALEHLCDYADRHSSDVVIGKVVGVGRRIPQMFRRDIPHAQLGKDPLLELLTPHKLFRTSFLREHGIRFPDGKVRLEDHLFVMQAYFAATTISILSSERCYAWLKNPGSASSSRIDPETYFPHLEAVLDIVEEHTTPGPLRDTLLRHWYRGKILKRLGGRRMVRYPDDYRARFLDVVIPLSRRRFGPGVQQGLAFPLRVRSALLLGDHRDELVRLAEFEAALTCSADLTAARWMRRGKLVLTVRVGALRVGDQPLVFEERPVAAEHGAADAGSGATRALVWRPPAHLGLDVLPEETFDATRDLRDDQVELFLRDRRGPARRVPGPVARRLDAATLTIDPLHTFSRRSTSRGGPLRVRVQHAGWSVTVPLRADQATVDAVGRSPLLAGRRCTLTGNDDGTLALKREWPRGQARDTVARAVRRAGRAVRRIRRRGSGAGGRMAA</sequence>
<feature type="region of interest" description="Disordered" evidence="1">
    <location>
        <begin position="1"/>
        <end position="110"/>
    </location>
</feature>
<gene>
    <name evidence="4" type="ORF">E4K62_17210</name>
</gene>
<dbReference type="PANTHER" id="PTHR22916">
    <property type="entry name" value="GLYCOSYLTRANSFERASE"/>
    <property type="match status" value="1"/>
</dbReference>
<evidence type="ECO:0000259" key="3">
    <source>
        <dbReference type="Pfam" id="PF22181"/>
    </source>
</evidence>
<keyword evidence="5" id="KW-1185">Reference proteome</keyword>
<evidence type="ECO:0000259" key="2">
    <source>
        <dbReference type="Pfam" id="PF00535"/>
    </source>
</evidence>
<dbReference type="InterPro" id="IPR001173">
    <property type="entry name" value="Glyco_trans_2-like"/>
</dbReference>
<organism evidence="4 5">
    <name type="scientific">Microbacterium wangchenii</name>
    <dbReference type="NCBI Taxonomy" id="2541726"/>
    <lineage>
        <taxon>Bacteria</taxon>
        <taxon>Bacillati</taxon>
        <taxon>Actinomycetota</taxon>
        <taxon>Actinomycetes</taxon>
        <taxon>Micrococcales</taxon>
        <taxon>Microbacteriaceae</taxon>
        <taxon>Microbacterium</taxon>
    </lineage>
</organism>
<feature type="compositionally biased region" description="Low complexity" evidence="1">
    <location>
        <begin position="11"/>
        <end position="24"/>
    </location>
</feature>
<name>A0ABX5SVN8_9MICO</name>
<feature type="compositionally biased region" description="Low complexity" evidence="1">
    <location>
        <begin position="77"/>
        <end position="86"/>
    </location>
</feature>
<feature type="domain" description="Glycosyltransferase 2-like" evidence="2">
    <location>
        <begin position="117"/>
        <end position="249"/>
    </location>
</feature>
<reference evidence="4 5" key="1">
    <citation type="submission" date="2019-03" db="EMBL/GenBank/DDBJ databases">
        <authorList>
            <person name="Dong K."/>
        </authorList>
    </citation>
    <scope>NUCLEOTIDE SEQUENCE [LARGE SCALE GENOMIC DNA]</scope>
    <source>
        <strain evidence="5">dk512</strain>
    </source>
</reference>
<dbReference type="InterPro" id="IPR054028">
    <property type="entry name" value="TarS/TarP_linker"/>
</dbReference>
<dbReference type="Pfam" id="PF00535">
    <property type="entry name" value="Glycos_transf_2"/>
    <property type="match status" value="1"/>
</dbReference>
<evidence type="ECO:0000313" key="5">
    <source>
        <dbReference type="Proteomes" id="UP000295748"/>
    </source>
</evidence>
<dbReference type="InterPro" id="IPR029044">
    <property type="entry name" value="Nucleotide-diphossugar_trans"/>
</dbReference>
<feature type="compositionally biased region" description="Polar residues" evidence="1">
    <location>
        <begin position="36"/>
        <end position="49"/>
    </location>
</feature>
<dbReference type="CDD" id="cd00761">
    <property type="entry name" value="Glyco_tranf_GTA_type"/>
    <property type="match status" value="1"/>
</dbReference>
<proteinExistence type="predicted"/>
<feature type="domain" description="TarS/TarP linker" evidence="3">
    <location>
        <begin position="328"/>
        <end position="427"/>
    </location>
</feature>
<dbReference type="Proteomes" id="UP000295748">
    <property type="component" value="Chromosome"/>
</dbReference>
<accession>A0ABX5SVN8</accession>
<feature type="compositionally biased region" description="Pro residues" evidence="1">
    <location>
        <begin position="63"/>
        <end position="76"/>
    </location>
</feature>
<evidence type="ECO:0000256" key="1">
    <source>
        <dbReference type="SAM" id="MobiDB-lite"/>
    </source>
</evidence>
<dbReference type="SUPFAM" id="SSF53448">
    <property type="entry name" value="Nucleotide-diphospho-sugar transferases"/>
    <property type="match status" value="1"/>
</dbReference>
<evidence type="ECO:0000313" key="4">
    <source>
        <dbReference type="EMBL" id="QBR90263.1"/>
    </source>
</evidence>
<dbReference type="EMBL" id="CP038266">
    <property type="protein sequence ID" value="QBR90263.1"/>
    <property type="molecule type" value="Genomic_DNA"/>
</dbReference>
<dbReference type="PANTHER" id="PTHR22916:SF3">
    <property type="entry name" value="UDP-GLCNAC:BETAGAL BETA-1,3-N-ACETYLGLUCOSAMINYLTRANSFERASE-LIKE PROTEIN 1"/>
    <property type="match status" value="1"/>
</dbReference>
<dbReference type="Pfam" id="PF22181">
    <property type="entry name" value="TarS_linker"/>
    <property type="match status" value="1"/>
</dbReference>
<dbReference type="Gene3D" id="3.90.550.10">
    <property type="entry name" value="Spore Coat Polysaccharide Biosynthesis Protein SpsA, Chain A"/>
    <property type="match status" value="1"/>
</dbReference>